<dbReference type="InterPro" id="IPR001605">
    <property type="entry name" value="PH_dom-spectrin-type"/>
</dbReference>
<evidence type="ECO:0000259" key="4">
    <source>
        <dbReference type="PROSITE" id="PS50238"/>
    </source>
</evidence>
<organism evidence="5 6">
    <name type="scientific">Bugula neritina</name>
    <name type="common">Brown bryozoan</name>
    <name type="synonym">Sertularia neritina</name>
    <dbReference type="NCBI Taxonomy" id="10212"/>
    <lineage>
        <taxon>Eukaryota</taxon>
        <taxon>Metazoa</taxon>
        <taxon>Spiralia</taxon>
        <taxon>Lophotrochozoa</taxon>
        <taxon>Bryozoa</taxon>
        <taxon>Gymnolaemata</taxon>
        <taxon>Cheilostomatida</taxon>
        <taxon>Flustrina</taxon>
        <taxon>Buguloidea</taxon>
        <taxon>Bugulidae</taxon>
        <taxon>Bugula</taxon>
    </lineage>
</organism>
<feature type="domain" description="Rho-GAP" evidence="4">
    <location>
        <begin position="173"/>
        <end position="335"/>
    </location>
</feature>
<dbReference type="GO" id="GO:0007165">
    <property type="term" value="P:signal transduction"/>
    <property type="evidence" value="ECO:0007669"/>
    <property type="project" value="InterPro"/>
</dbReference>
<dbReference type="PANTHER" id="PTHR23175">
    <property type="entry name" value="PDZ DOMAIN-CONTAINING PROTEIN"/>
    <property type="match status" value="1"/>
</dbReference>
<dbReference type="PROSITE" id="PS50238">
    <property type="entry name" value="RHOGAP"/>
    <property type="match status" value="1"/>
</dbReference>
<evidence type="ECO:0000256" key="1">
    <source>
        <dbReference type="ARBA" id="ARBA00022468"/>
    </source>
</evidence>
<accession>A0A7J7K4S2</accession>
<dbReference type="PANTHER" id="PTHR23175:SF23">
    <property type="entry name" value="PDZ DOMAIN-CONTAINING PROTEIN"/>
    <property type="match status" value="1"/>
</dbReference>
<sequence>MGAVLSRDMLYLVRDKKENATMLTTQSGSLSIDEKPINIIACFVAIAHSYTKKRHVFKLRTSTASEYLFQAEDDDDMVGWVKAIEANRHPDKESEQLSSADLVKRINDQQQKLNQSKKRTLGSLSFKSKQPHSSPKTSDSLKKDDKDKKKKFGQGKFSPGEYNSEPASGDFGIPIHECTPSHENEFIPLVVELCTKAIEDRGLEFVGIYRVPGNKAAVELLKKELNQQLIENIFPPTSRVTCNCKKIQGIYRNQQADRFKARLFALKKLLASLPEYNFETLKYLAIHLRKVAEHGELNKMDTRNLAIIFGPTIIRSGDASSDDVRELIADMSDQM</sequence>
<dbReference type="SMART" id="SM00324">
    <property type="entry name" value="RhoGAP"/>
    <property type="match status" value="1"/>
</dbReference>
<dbReference type="InterPro" id="IPR011993">
    <property type="entry name" value="PH-like_dom_sf"/>
</dbReference>
<dbReference type="GO" id="GO:0005543">
    <property type="term" value="F:phospholipid binding"/>
    <property type="evidence" value="ECO:0007669"/>
    <property type="project" value="InterPro"/>
</dbReference>
<protein>
    <submittedName>
        <fullName evidence="5">ARHGAP21</fullName>
    </submittedName>
</protein>
<dbReference type="InterPro" id="IPR041681">
    <property type="entry name" value="PH_9"/>
</dbReference>
<keyword evidence="6" id="KW-1185">Reference proteome</keyword>
<dbReference type="GO" id="GO:0005096">
    <property type="term" value="F:GTPase activator activity"/>
    <property type="evidence" value="ECO:0007669"/>
    <property type="project" value="UniProtKB-KW"/>
</dbReference>
<dbReference type="Proteomes" id="UP000593567">
    <property type="component" value="Unassembled WGS sequence"/>
</dbReference>
<dbReference type="AlphaFoldDB" id="A0A7J7K4S2"/>
<dbReference type="PRINTS" id="PR00683">
    <property type="entry name" value="SPECTRINPH"/>
</dbReference>
<evidence type="ECO:0000313" key="6">
    <source>
        <dbReference type="Proteomes" id="UP000593567"/>
    </source>
</evidence>
<comment type="caution">
    <text evidence="5">The sequence shown here is derived from an EMBL/GenBank/DDBJ whole genome shotgun (WGS) entry which is preliminary data.</text>
</comment>
<dbReference type="InterPro" id="IPR001849">
    <property type="entry name" value="PH_domain"/>
</dbReference>
<feature type="compositionally biased region" description="Polar residues" evidence="2">
    <location>
        <begin position="122"/>
        <end position="132"/>
    </location>
</feature>
<dbReference type="Gene3D" id="1.10.555.10">
    <property type="entry name" value="Rho GTPase activation protein"/>
    <property type="match status" value="2"/>
</dbReference>
<evidence type="ECO:0000259" key="3">
    <source>
        <dbReference type="PROSITE" id="PS50003"/>
    </source>
</evidence>
<feature type="region of interest" description="Disordered" evidence="2">
    <location>
        <begin position="112"/>
        <end position="168"/>
    </location>
</feature>
<dbReference type="Gene3D" id="2.30.29.30">
    <property type="entry name" value="Pleckstrin-homology domain (PH domain)/Phosphotyrosine-binding domain (PTB)"/>
    <property type="match status" value="1"/>
</dbReference>
<dbReference type="PROSITE" id="PS50003">
    <property type="entry name" value="PH_DOMAIN"/>
    <property type="match status" value="1"/>
</dbReference>
<dbReference type="EMBL" id="VXIV02001465">
    <property type="protein sequence ID" value="KAF6032971.1"/>
    <property type="molecule type" value="Genomic_DNA"/>
</dbReference>
<dbReference type="OrthoDB" id="5873004at2759"/>
<dbReference type="Pfam" id="PF15410">
    <property type="entry name" value="PH_9"/>
    <property type="match status" value="1"/>
</dbReference>
<dbReference type="SUPFAM" id="SSF50729">
    <property type="entry name" value="PH domain-like"/>
    <property type="match status" value="1"/>
</dbReference>
<gene>
    <name evidence="5" type="ORF">EB796_008767</name>
</gene>
<name>A0A7J7K4S2_BUGNE</name>
<dbReference type="Pfam" id="PF00620">
    <property type="entry name" value="RhoGAP"/>
    <property type="match status" value="2"/>
</dbReference>
<evidence type="ECO:0000313" key="5">
    <source>
        <dbReference type="EMBL" id="KAF6032971.1"/>
    </source>
</evidence>
<proteinExistence type="predicted"/>
<dbReference type="SUPFAM" id="SSF48350">
    <property type="entry name" value="GTPase activation domain, GAP"/>
    <property type="match status" value="1"/>
</dbReference>
<evidence type="ECO:0000256" key="2">
    <source>
        <dbReference type="SAM" id="MobiDB-lite"/>
    </source>
</evidence>
<feature type="domain" description="PH" evidence="3">
    <location>
        <begin position="1"/>
        <end position="89"/>
    </location>
</feature>
<dbReference type="InterPro" id="IPR000198">
    <property type="entry name" value="RhoGAP_dom"/>
</dbReference>
<dbReference type="InterPro" id="IPR008936">
    <property type="entry name" value="Rho_GTPase_activation_prot"/>
</dbReference>
<keyword evidence="1" id="KW-0343">GTPase activation</keyword>
<reference evidence="5" key="1">
    <citation type="submission" date="2020-06" db="EMBL/GenBank/DDBJ databases">
        <title>Draft genome of Bugula neritina, a colonial animal packing powerful symbionts and potential medicines.</title>
        <authorList>
            <person name="Rayko M."/>
        </authorList>
    </citation>
    <scope>NUCLEOTIDE SEQUENCE [LARGE SCALE GENOMIC DNA]</scope>
    <source>
        <strain evidence="5">Kwan_BN1</strain>
    </source>
</reference>